<dbReference type="Gene3D" id="2.60.200.20">
    <property type="match status" value="1"/>
</dbReference>
<proteinExistence type="predicted"/>
<dbReference type="Proteomes" id="UP000260862">
    <property type="component" value="Unassembled WGS sequence"/>
</dbReference>
<dbReference type="EMBL" id="QRHQ01000011">
    <property type="protein sequence ID" value="RHF91243.1"/>
    <property type="molecule type" value="Genomic_DNA"/>
</dbReference>
<dbReference type="AlphaFoldDB" id="A0A1Q6GNW6"/>
<dbReference type="Proteomes" id="UP000283485">
    <property type="component" value="Unassembled WGS sequence"/>
</dbReference>
<dbReference type="Proteomes" id="UP000186685">
    <property type="component" value="Unassembled WGS sequence"/>
</dbReference>
<dbReference type="InterPro" id="IPR008984">
    <property type="entry name" value="SMAD_FHA_dom_sf"/>
</dbReference>
<dbReference type="Proteomes" id="UP000722357">
    <property type="component" value="Unassembled WGS sequence"/>
</dbReference>
<dbReference type="EMBL" id="QRJS01000053">
    <property type="protein sequence ID" value="RHH39467.1"/>
    <property type="molecule type" value="Genomic_DNA"/>
</dbReference>
<comment type="caution">
    <text evidence="6">The sequence shown here is derived from an EMBL/GenBank/DDBJ whole genome shotgun (WGS) entry which is preliminary data.</text>
</comment>
<dbReference type="EMBL" id="QSQT01000029">
    <property type="protein sequence ID" value="RGK52579.1"/>
    <property type="molecule type" value="Genomic_DNA"/>
</dbReference>
<dbReference type="InterPro" id="IPR000253">
    <property type="entry name" value="FHA_dom"/>
</dbReference>
<reference evidence="11 12" key="2">
    <citation type="submission" date="2018-08" db="EMBL/GenBank/DDBJ databases">
        <title>A genome reference for cultivated species of the human gut microbiota.</title>
        <authorList>
            <person name="Zou Y."/>
            <person name="Xue W."/>
            <person name="Luo G."/>
        </authorList>
    </citation>
    <scope>NUCLEOTIDE SEQUENCE [LARGE SCALE GENOMIC DNA]</scope>
    <source>
        <strain evidence="5 16">AF24-16AC</strain>
        <strain evidence="9 15">AF31-28B-AC</strain>
        <strain evidence="8 13">AF39-11</strain>
        <strain evidence="7 14">AM17-44</strain>
        <strain evidence="6 12">AM23-23</strain>
        <strain evidence="4 11">TF10-3AC</strain>
    </source>
</reference>
<evidence type="ECO:0000313" key="14">
    <source>
        <dbReference type="Proteomes" id="UP000284998"/>
    </source>
</evidence>
<evidence type="ECO:0000313" key="6">
    <source>
        <dbReference type="EMBL" id="RHF91243.1"/>
    </source>
</evidence>
<evidence type="ECO:0000313" key="3">
    <source>
        <dbReference type="EMBL" id="OKZ12947.1"/>
    </source>
</evidence>
<feature type="domain" description="FHA" evidence="1">
    <location>
        <begin position="88"/>
        <end position="147"/>
    </location>
</feature>
<accession>A0A1Q6GNW6</accession>
<evidence type="ECO:0000313" key="16">
    <source>
        <dbReference type="Proteomes" id="UP000285750"/>
    </source>
</evidence>
<keyword evidence="11" id="KW-1185">Reference proteome</keyword>
<dbReference type="EMBL" id="DYWE01000106">
    <property type="protein sequence ID" value="HJF81985.1"/>
    <property type="molecule type" value="Genomic_DNA"/>
</dbReference>
<evidence type="ECO:0000313" key="15">
    <source>
        <dbReference type="Proteomes" id="UP000285109"/>
    </source>
</evidence>
<dbReference type="CDD" id="cd00060">
    <property type="entry name" value="FHA"/>
    <property type="match status" value="1"/>
</dbReference>
<evidence type="ECO:0000313" key="7">
    <source>
        <dbReference type="EMBL" id="RHH39467.1"/>
    </source>
</evidence>
<dbReference type="RefSeq" id="WP_007560480.1">
    <property type="nucleotide sequence ID" value="NZ_CABKPU010000009.1"/>
</dbReference>
<dbReference type="EMBL" id="QROI01000008">
    <property type="protein sequence ID" value="RHL15957.1"/>
    <property type="molecule type" value="Genomic_DNA"/>
</dbReference>
<reference evidence="2" key="3">
    <citation type="journal article" date="2021" name="PeerJ">
        <title>Extensive microbial diversity within the chicken gut microbiome revealed by metagenomics and culture.</title>
        <authorList>
            <person name="Gilroy R."/>
            <person name="Ravi A."/>
            <person name="Getino M."/>
            <person name="Pursley I."/>
            <person name="Horton D.L."/>
            <person name="Alikhan N.F."/>
            <person name="Baker D."/>
            <person name="Gharbi K."/>
            <person name="Hall N."/>
            <person name="Watson M."/>
            <person name="Adriaenssens E.M."/>
            <person name="Foster-Nyarko E."/>
            <person name="Jarju S."/>
            <person name="Secka A."/>
            <person name="Antonio M."/>
            <person name="Oren A."/>
            <person name="Chaudhuri R.R."/>
            <person name="La Ragione R."/>
            <person name="Hildebrand F."/>
            <person name="Pallen M.J."/>
        </authorList>
    </citation>
    <scope>NUCLEOTIDE SEQUENCE</scope>
    <source>
        <strain evidence="2">9794</strain>
    </source>
</reference>
<reference evidence="2" key="4">
    <citation type="submission" date="2021-09" db="EMBL/GenBank/DDBJ databases">
        <authorList>
            <person name="Gilroy R."/>
        </authorList>
    </citation>
    <scope>NUCLEOTIDE SEQUENCE</scope>
    <source>
        <strain evidence="2">9794</strain>
    </source>
</reference>
<gene>
    <name evidence="3" type="ORF">BHV76_00465</name>
    <name evidence="8" type="ORF">DW035_06315</name>
    <name evidence="7" type="ORF">DW204_13990</name>
    <name evidence="6" type="ORF">DW653_07285</name>
    <name evidence="5" type="ORF">DWY14_09275</name>
    <name evidence="9" type="ORF">DWZ34_12705</name>
    <name evidence="4" type="ORF">DXD04_13315</name>
    <name evidence="2" type="ORF">K8V40_10110</name>
</gene>
<evidence type="ECO:0000313" key="5">
    <source>
        <dbReference type="EMBL" id="RGS07031.1"/>
    </source>
</evidence>
<protein>
    <submittedName>
        <fullName evidence="6">FHA domain-containing protein</fullName>
    </submittedName>
</protein>
<evidence type="ECO:0000313" key="10">
    <source>
        <dbReference type="Proteomes" id="UP000186685"/>
    </source>
</evidence>
<evidence type="ECO:0000313" key="12">
    <source>
        <dbReference type="Proteomes" id="UP000283485"/>
    </source>
</evidence>
<evidence type="ECO:0000313" key="11">
    <source>
        <dbReference type="Proteomes" id="UP000260862"/>
    </source>
</evidence>
<dbReference type="EMBL" id="QRUY01000018">
    <property type="protein sequence ID" value="RGS07031.1"/>
    <property type="molecule type" value="Genomic_DNA"/>
</dbReference>
<dbReference type="Proteomes" id="UP000284916">
    <property type="component" value="Unassembled WGS sequence"/>
</dbReference>
<dbReference type="Proteomes" id="UP000284998">
    <property type="component" value="Unassembled WGS sequence"/>
</dbReference>
<organism evidence="6 12">
    <name type="scientific">Phocaeicola plebeius</name>
    <dbReference type="NCBI Taxonomy" id="310297"/>
    <lineage>
        <taxon>Bacteria</taxon>
        <taxon>Pseudomonadati</taxon>
        <taxon>Bacteroidota</taxon>
        <taxon>Bacteroidia</taxon>
        <taxon>Bacteroidales</taxon>
        <taxon>Bacteroidaceae</taxon>
        <taxon>Phocaeicola</taxon>
    </lineage>
</organism>
<evidence type="ECO:0000313" key="9">
    <source>
        <dbReference type="EMBL" id="RHM94335.1"/>
    </source>
</evidence>
<dbReference type="EMBL" id="MNQR01000002">
    <property type="protein sequence ID" value="OKZ12947.1"/>
    <property type="molecule type" value="Genomic_DNA"/>
</dbReference>
<reference evidence="3 10" key="1">
    <citation type="journal article" date="2016" name="Nat. Biotechnol.">
        <title>Measurement of bacterial replication rates in microbial communities.</title>
        <authorList>
            <person name="Brown C.T."/>
            <person name="Olm M.R."/>
            <person name="Thomas B.C."/>
            <person name="Banfield J.F."/>
        </authorList>
    </citation>
    <scope>NUCLEOTIDE SEQUENCE [LARGE SCALE GENOMIC DNA]</scope>
    <source>
        <strain evidence="3">45_130</strain>
    </source>
</reference>
<sequence length="179" mass="20296">MKRVRCPKCDNFIQFDETKYGEGQSLVFICDNCKKQFSIRIGKSKLNAANRKEEVIDEKEGMQDFGNILAVENVFAYKQVLPLHEGDNLIGRRCKGNDIDIPIESNDPSLDRRHCYINVKKNKQGKIIYTLRDNDSITGTFLMNEILGPKDQIRIEDGAIITLGATTLILRAAEGQTEE</sequence>
<dbReference type="GeneID" id="43184510"/>
<evidence type="ECO:0000313" key="2">
    <source>
        <dbReference type="EMBL" id="HJF81985.1"/>
    </source>
</evidence>
<dbReference type="Proteomes" id="UP000285109">
    <property type="component" value="Unassembled WGS sequence"/>
</dbReference>
<dbReference type="EMBL" id="QRQK01000027">
    <property type="protein sequence ID" value="RHM94335.1"/>
    <property type="molecule type" value="Genomic_DNA"/>
</dbReference>
<dbReference type="SUPFAM" id="SSF49879">
    <property type="entry name" value="SMAD/FHA domain"/>
    <property type="match status" value="1"/>
</dbReference>
<evidence type="ECO:0000313" key="13">
    <source>
        <dbReference type="Proteomes" id="UP000284916"/>
    </source>
</evidence>
<evidence type="ECO:0000259" key="1">
    <source>
        <dbReference type="PROSITE" id="PS50006"/>
    </source>
</evidence>
<name>A0A1Q6GNW6_9BACT</name>
<evidence type="ECO:0000313" key="8">
    <source>
        <dbReference type="EMBL" id="RHL15957.1"/>
    </source>
</evidence>
<dbReference type="Proteomes" id="UP000285750">
    <property type="component" value="Unassembled WGS sequence"/>
</dbReference>
<dbReference type="PROSITE" id="PS50006">
    <property type="entry name" value="FHA_DOMAIN"/>
    <property type="match status" value="1"/>
</dbReference>
<evidence type="ECO:0000313" key="4">
    <source>
        <dbReference type="EMBL" id="RGK52579.1"/>
    </source>
</evidence>
<dbReference type="Pfam" id="PF00498">
    <property type="entry name" value="FHA"/>
    <property type="match status" value="1"/>
</dbReference>